<feature type="region of interest" description="Disordered" evidence="1">
    <location>
        <begin position="1"/>
        <end position="108"/>
    </location>
</feature>
<keyword evidence="3" id="KW-1185">Reference proteome</keyword>
<protein>
    <submittedName>
        <fullName evidence="2">Uncharacterized protein</fullName>
    </submittedName>
</protein>
<accession>A0A428NHZ6</accession>
<feature type="compositionally biased region" description="Polar residues" evidence="1">
    <location>
        <begin position="57"/>
        <end position="66"/>
    </location>
</feature>
<evidence type="ECO:0000256" key="1">
    <source>
        <dbReference type="SAM" id="MobiDB-lite"/>
    </source>
</evidence>
<organism evidence="2 3">
    <name type="scientific">Fusarium duplospermum</name>
    <dbReference type="NCBI Taxonomy" id="1325734"/>
    <lineage>
        <taxon>Eukaryota</taxon>
        <taxon>Fungi</taxon>
        <taxon>Dikarya</taxon>
        <taxon>Ascomycota</taxon>
        <taxon>Pezizomycotina</taxon>
        <taxon>Sordariomycetes</taxon>
        <taxon>Hypocreomycetidae</taxon>
        <taxon>Hypocreales</taxon>
        <taxon>Nectriaceae</taxon>
        <taxon>Fusarium</taxon>
        <taxon>Fusarium solani species complex</taxon>
    </lineage>
</organism>
<dbReference type="AlphaFoldDB" id="A0A428NHZ6"/>
<proteinExistence type="predicted"/>
<feature type="compositionally biased region" description="Polar residues" evidence="1">
    <location>
        <begin position="20"/>
        <end position="32"/>
    </location>
</feature>
<comment type="caution">
    <text evidence="2">The sequence shown here is derived from an EMBL/GenBank/DDBJ whole genome shotgun (WGS) entry which is preliminary data.</text>
</comment>
<dbReference type="Proteomes" id="UP000288168">
    <property type="component" value="Unassembled WGS sequence"/>
</dbReference>
<sequence>MEPNTEHTKRPTSHDESSHKAQASDSSTNTGQAHRASGDITEPVTPSKKDKEDDGGQPSTPCSEPSINEEEANGPSTSHDMMAIMKTTKREDRGEEDGICYGKDSSVN</sequence>
<feature type="compositionally biased region" description="Basic and acidic residues" evidence="1">
    <location>
        <begin position="1"/>
        <end position="19"/>
    </location>
</feature>
<name>A0A428NHZ6_9HYPO</name>
<dbReference type="EMBL" id="NKCI01000502">
    <property type="protein sequence ID" value="RSL40422.1"/>
    <property type="molecule type" value="Genomic_DNA"/>
</dbReference>
<reference evidence="2 3" key="1">
    <citation type="submission" date="2017-06" db="EMBL/GenBank/DDBJ databases">
        <title>Comparative genomic analysis of Ambrosia Fusariam Clade fungi.</title>
        <authorList>
            <person name="Stajich J.E."/>
            <person name="Carrillo J."/>
            <person name="Kijimoto T."/>
            <person name="Eskalen A."/>
            <person name="O'Donnell K."/>
            <person name="Kasson M."/>
        </authorList>
    </citation>
    <scope>NUCLEOTIDE SEQUENCE [LARGE SCALE GENOMIC DNA]</scope>
    <source>
        <strain evidence="2 3">NRRL62584</strain>
    </source>
</reference>
<gene>
    <name evidence="2" type="ORF">CEP54_016122</name>
</gene>
<evidence type="ECO:0000313" key="2">
    <source>
        <dbReference type="EMBL" id="RSL40422.1"/>
    </source>
</evidence>
<evidence type="ECO:0000313" key="3">
    <source>
        <dbReference type="Proteomes" id="UP000288168"/>
    </source>
</evidence>